<dbReference type="AlphaFoldDB" id="A0A9P4NRE3"/>
<dbReference type="OrthoDB" id="4157427at2759"/>
<evidence type="ECO:0000256" key="2">
    <source>
        <dbReference type="SAM" id="Phobius"/>
    </source>
</evidence>
<feature type="region of interest" description="Disordered" evidence="1">
    <location>
        <begin position="199"/>
        <end position="229"/>
    </location>
</feature>
<keyword evidence="5" id="KW-1185">Reference proteome</keyword>
<keyword evidence="2" id="KW-0812">Transmembrane</keyword>
<dbReference type="EMBL" id="MU007040">
    <property type="protein sequence ID" value="KAF2430306.1"/>
    <property type="molecule type" value="Genomic_DNA"/>
</dbReference>
<evidence type="ECO:0000313" key="4">
    <source>
        <dbReference type="EMBL" id="KAF2430306.1"/>
    </source>
</evidence>
<evidence type="ECO:0000256" key="1">
    <source>
        <dbReference type="SAM" id="MobiDB-lite"/>
    </source>
</evidence>
<keyword evidence="2" id="KW-0472">Membrane</keyword>
<dbReference type="Proteomes" id="UP000800235">
    <property type="component" value="Unassembled WGS sequence"/>
</dbReference>
<keyword evidence="2" id="KW-1133">Transmembrane helix</keyword>
<feature type="compositionally biased region" description="Basic and acidic residues" evidence="1">
    <location>
        <begin position="203"/>
        <end position="213"/>
    </location>
</feature>
<reference evidence="4" key="1">
    <citation type="journal article" date="2020" name="Stud. Mycol.">
        <title>101 Dothideomycetes genomes: a test case for predicting lifestyles and emergence of pathogens.</title>
        <authorList>
            <person name="Haridas S."/>
            <person name="Albert R."/>
            <person name="Binder M."/>
            <person name="Bloem J."/>
            <person name="Labutti K."/>
            <person name="Salamov A."/>
            <person name="Andreopoulos B."/>
            <person name="Baker S."/>
            <person name="Barry K."/>
            <person name="Bills G."/>
            <person name="Bluhm B."/>
            <person name="Cannon C."/>
            <person name="Castanera R."/>
            <person name="Culley D."/>
            <person name="Daum C."/>
            <person name="Ezra D."/>
            <person name="Gonzalez J."/>
            <person name="Henrissat B."/>
            <person name="Kuo A."/>
            <person name="Liang C."/>
            <person name="Lipzen A."/>
            <person name="Lutzoni F."/>
            <person name="Magnuson J."/>
            <person name="Mondo S."/>
            <person name="Nolan M."/>
            <person name="Ohm R."/>
            <person name="Pangilinan J."/>
            <person name="Park H.-J."/>
            <person name="Ramirez L."/>
            <person name="Alfaro M."/>
            <person name="Sun H."/>
            <person name="Tritt A."/>
            <person name="Yoshinaga Y."/>
            <person name="Zwiers L.-H."/>
            <person name="Turgeon B."/>
            <person name="Goodwin S."/>
            <person name="Spatafora J."/>
            <person name="Crous P."/>
            <person name="Grigoriev I."/>
        </authorList>
    </citation>
    <scope>NUCLEOTIDE SEQUENCE</scope>
    <source>
        <strain evidence="4">CBS 130266</strain>
    </source>
</reference>
<accession>A0A9P4NRE3</accession>
<feature type="chain" id="PRO_5040190368" evidence="3">
    <location>
        <begin position="16"/>
        <end position="229"/>
    </location>
</feature>
<organism evidence="4 5">
    <name type="scientific">Tothia fuscella</name>
    <dbReference type="NCBI Taxonomy" id="1048955"/>
    <lineage>
        <taxon>Eukaryota</taxon>
        <taxon>Fungi</taxon>
        <taxon>Dikarya</taxon>
        <taxon>Ascomycota</taxon>
        <taxon>Pezizomycotina</taxon>
        <taxon>Dothideomycetes</taxon>
        <taxon>Pleosporomycetidae</taxon>
        <taxon>Venturiales</taxon>
        <taxon>Cylindrosympodiaceae</taxon>
        <taxon>Tothia</taxon>
    </lineage>
</organism>
<comment type="caution">
    <text evidence="4">The sequence shown here is derived from an EMBL/GenBank/DDBJ whole genome shotgun (WGS) entry which is preliminary data.</text>
</comment>
<gene>
    <name evidence="4" type="ORF">EJ08DRAFT_249460</name>
</gene>
<name>A0A9P4NRE3_9PEZI</name>
<feature type="signal peptide" evidence="3">
    <location>
        <begin position="1"/>
        <end position="15"/>
    </location>
</feature>
<protein>
    <submittedName>
        <fullName evidence="4">Uncharacterized protein</fullName>
    </submittedName>
</protein>
<evidence type="ECO:0000256" key="3">
    <source>
        <dbReference type="SAM" id="SignalP"/>
    </source>
</evidence>
<proteinExistence type="predicted"/>
<sequence>MLFVPFFSLLKFAIAASTVATFSDPNCKDSFRELNGPNGYPNGTCKTLNSNGPFKSFQLVNLDPECTLTIYGQDPSGDICATNAPQIEANIARCYNASWTYYSFDSCAVPEATTASSSTGATSSLSTSSKSKTSGNVGPIVGGVIGGVIFIALVLAAGVYWMRKRKNGIAEAPNDGERHEMPAHNDRYEMQTKRYTYFGGELDSEKPESDVKHSSPPPVELPTPKDFRN</sequence>
<feature type="transmembrane region" description="Helical" evidence="2">
    <location>
        <begin position="140"/>
        <end position="161"/>
    </location>
</feature>
<feature type="region of interest" description="Disordered" evidence="1">
    <location>
        <begin position="114"/>
        <end position="136"/>
    </location>
</feature>
<keyword evidence="3" id="KW-0732">Signal</keyword>
<evidence type="ECO:0000313" key="5">
    <source>
        <dbReference type="Proteomes" id="UP000800235"/>
    </source>
</evidence>